<dbReference type="RefSeq" id="WP_168608629.1">
    <property type="nucleotide sequence ID" value="NZ_JAAZQD010000002.1"/>
</dbReference>
<feature type="signal peptide" evidence="1">
    <location>
        <begin position="1"/>
        <end position="18"/>
    </location>
</feature>
<keyword evidence="4" id="KW-1185">Reference proteome</keyword>
<evidence type="ECO:0000256" key="1">
    <source>
        <dbReference type="SAM" id="SignalP"/>
    </source>
</evidence>
<proteinExistence type="predicted"/>
<gene>
    <name evidence="3" type="ORF">HF690_04660</name>
</gene>
<feature type="chain" id="PRO_5032665961" evidence="1">
    <location>
        <begin position="19"/>
        <end position="298"/>
    </location>
</feature>
<comment type="caution">
    <text evidence="3">The sequence shown here is derived from an EMBL/GenBank/DDBJ whole genome shotgun (WGS) entry which is preliminary data.</text>
</comment>
<dbReference type="AlphaFoldDB" id="A0A846ZJU1"/>
<feature type="domain" description="DUF4097" evidence="2">
    <location>
        <begin position="40"/>
        <end position="295"/>
    </location>
</feature>
<dbReference type="InterPro" id="IPR025164">
    <property type="entry name" value="Toastrack_DUF4097"/>
</dbReference>
<organism evidence="3 4">
    <name type="scientific">Oleiagrimonas citrea</name>
    <dbReference type="NCBI Taxonomy" id="1665687"/>
    <lineage>
        <taxon>Bacteria</taxon>
        <taxon>Pseudomonadati</taxon>
        <taxon>Pseudomonadota</taxon>
        <taxon>Gammaproteobacteria</taxon>
        <taxon>Lysobacterales</taxon>
        <taxon>Rhodanobacteraceae</taxon>
        <taxon>Oleiagrimonas</taxon>
    </lineage>
</organism>
<dbReference type="EMBL" id="JAAZQD010000002">
    <property type="protein sequence ID" value="NKZ38246.1"/>
    <property type="molecule type" value="Genomic_DNA"/>
</dbReference>
<keyword evidence="1" id="KW-0732">Signal</keyword>
<reference evidence="3 4" key="1">
    <citation type="journal article" date="2017" name="Int. J. Syst. Evol. Microbiol.">
        <title>Oleiagrimonas citrea sp. nov., a marine bacterium isolated from tidal flat sediment and emended description of the genus Oleiagrimonas Fang et al. 2015 and Oleiagrimonas soli.</title>
        <authorList>
            <person name="Yang S.H."/>
            <person name="Seo H.S."/>
            <person name="Seong C.N."/>
            <person name="Kwon K.K."/>
        </authorList>
    </citation>
    <scope>NUCLEOTIDE SEQUENCE [LARGE SCALE GENOMIC DNA]</scope>
    <source>
        <strain evidence="3 4">MEBiC09124</strain>
    </source>
</reference>
<sequence length="298" mass="31063">MKRLLVLPLLLFSAVALAGQPIDQTRDLAADGHVKIVNVKGSIQVTTWDRNQVHVGGTLGKGSPGLQVEKDGDTLLIKVKTPEKSGLFHWGGDDNMEPSTLDVQVPRGASVAVDAVSATTDIRGLSGGTVDVNSVSGDVRIDADSPKVSVDAVSARVELSGAMQQADIQTVSGDIIAPKVAQRGDLETVSGEIRLHGGPFAKISMNTVSGDVEVDGGLQKDGHIEVDSVSGDVKLRLPATLSAQMRVSTFSGDIRSAFGQVIEKAHGPGSSLNSRIGQGDGNIDVQTFSGDVKIEKND</sequence>
<protein>
    <submittedName>
        <fullName evidence="3">DUF4097 domain-containing protein</fullName>
    </submittedName>
</protein>
<evidence type="ECO:0000313" key="3">
    <source>
        <dbReference type="EMBL" id="NKZ38246.1"/>
    </source>
</evidence>
<evidence type="ECO:0000259" key="2">
    <source>
        <dbReference type="Pfam" id="PF13349"/>
    </source>
</evidence>
<evidence type="ECO:0000313" key="4">
    <source>
        <dbReference type="Proteomes" id="UP000541636"/>
    </source>
</evidence>
<dbReference type="Pfam" id="PF13349">
    <property type="entry name" value="DUF4097"/>
    <property type="match status" value="1"/>
</dbReference>
<dbReference type="Proteomes" id="UP000541636">
    <property type="component" value="Unassembled WGS sequence"/>
</dbReference>
<accession>A0A846ZJU1</accession>
<name>A0A846ZJU1_9GAMM</name>